<feature type="domain" description="Protein kinase" evidence="1">
    <location>
        <begin position="1"/>
        <end position="71"/>
    </location>
</feature>
<dbReference type="HOGENOM" id="CLU_2743777_0_0_1"/>
<accession>G7IUA2</accession>
<dbReference type="EnsemblPlants" id="AES67558">
    <property type="protein sequence ID" value="AES67558"/>
    <property type="gene ID" value="MTR_2g096150"/>
</dbReference>
<dbReference type="InterPro" id="IPR000719">
    <property type="entry name" value="Prot_kinase_dom"/>
</dbReference>
<evidence type="ECO:0000313" key="4">
    <source>
        <dbReference type="Proteomes" id="UP000002051"/>
    </source>
</evidence>
<dbReference type="AlphaFoldDB" id="G7IUA2"/>
<dbReference type="PANTHER" id="PTHR27003:SF426">
    <property type="entry name" value="RECEPTOR-LIKE PROTEIN KINASE HERK 1"/>
    <property type="match status" value="1"/>
</dbReference>
<dbReference type="PANTHER" id="PTHR27003">
    <property type="entry name" value="OS07G0166700 PROTEIN"/>
    <property type="match status" value="1"/>
</dbReference>
<dbReference type="eggNOG" id="KOG1187">
    <property type="taxonomic scope" value="Eukaryota"/>
</dbReference>
<dbReference type="PaxDb" id="3880-AES67558"/>
<evidence type="ECO:0000313" key="3">
    <source>
        <dbReference type="EnsemblPlants" id="AES67558"/>
    </source>
</evidence>
<dbReference type="InterPro" id="IPR011009">
    <property type="entry name" value="Kinase-like_dom_sf"/>
</dbReference>
<proteinExistence type="predicted"/>
<sequence>MNLIRSRKQVTHEHDDNNEMILIYEYMEKETLKSHLYSSGLPRLHYLHSSNAKAFIHHDVKSANILLDENA</sequence>
<reference evidence="2 4" key="1">
    <citation type="journal article" date="2011" name="Nature">
        <title>The Medicago genome provides insight into the evolution of rhizobial symbioses.</title>
        <authorList>
            <person name="Young N.D."/>
            <person name="Debelle F."/>
            <person name="Oldroyd G.E."/>
            <person name="Geurts R."/>
            <person name="Cannon S.B."/>
            <person name="Udvardi M.K."/>
            <person name="Benedito V.A."/>
            <person name="Mayer K.F."/>
            <person name="Gouzy J."/>
            <person name="Schoof H."/>
            <person name="Van de Peer Y."/>
            <person name="Proost S."/>
            <person name="Cook D.R."/>
            <person name="Meyers B.C."/>
            <person name="Spannagl M."/>
            <person name="Cheung F."/>
            <person name="De Mita S."/>
            <person name="Krishnakumar V."/>
            <person name="Gundlach H."/>
            <person name="Zhou S."/>
            <person name="Mudge J."/>
            <person name="Bharti A.K."/>
            <person name="Murray J.D."/>
            <person name="Naoumkina M.A."/>
            <person name="Rosen B."/>
            <person name="Silverstein K.A."/>
            <person name="Tang H."/>
            <person name="Rombauts S."/>
            <person name="Zhao P.X."/>
            <person name="Zhou P."/>
            <person name="Barbe V."/>
            <person name="Bardou P."/>
            <person name="Bechner M."/>
            <person name="Bellec A."/>
            <person name="Berger A."/>
            <person name="Berges H."/>
            <person name="Bidwell S."/>
            <person name="Bisseling T."/>
            <person name="Choisne N."/>
            <person name="Couloux A."/>
            <person name="Denny R."/>
            <person name="Deshpande S."/>
            <person name="Dai X."/>
            <person name="Doyle J.J."/>
            <person name="Dudez A.M."/>
            <person name="Farmer A.D."/>
            <person name="Fouteau S."/>
            <person name="Franken C."/>
            <person name="Gibelin C."/>
            <person name="Gish J."/>
            <person name="Goldstein S."/>
            <person name="Gonzalez A.J."/>
            <person name="Green P.J."/>
            <person name="Hallab A."/>
            <person name="Hartog M."/>
            <person name="Hua A."/>
            <person name="Humphray S.J."/>
            <person name="Jeong D.H."/>
            <person name="Jing Y."/>
            <person name="Jocker A."/>
            <person name="Kenton S.M."/>
            <person name="Kim D.J."/>
            <person name="Klee K."/>
            <person name="Lai H."/>
            <person name="Lang C."/>
            <person name="Lin S."/>
            <person name="Macmil S.L."/>
            <person name="Magdelenat G."/>
            <person name="Matthews L."/>
            <person name="McCorrison J."/>
            <person name="Monaghan E.L."/>
            <person name="Mun J.H."/>
            <person name="Najar F.Z."/>
            <person name="Nicholson C."/>
            <person name="Noirot C."/>
            <person name="O'Bleness M."/>
            <person name="Paule C.R."/>
            <person name="Poulain J."/>
            <person name="Prion F."/>
            <person name="Qin B."/>
            <person name="Qu C."/>
            <person name="Retzel E.F."/>
            <person name="Riddle C."/>
            <person name="Sallet E."/>
            <person name="Samain S."/>
            <person name="Samson N."/>
            <person name="Sanders I."/>
            <person name="Saurat O."/>
            <person name="Scarpelli C."/>
            <person name="Schiex T."/>
            <person name="Segurens B."/>
            <person name="Severin A.J."/>
            <person name="Sherrier D.J."/>
            <person name="Shi R."/>
            <person name="Sims S."/>
            <person name="Singer S.R."/>
            <person name="Sinharoy S."/>
            <person name="Sterck L."/>
            <person name="Viollet A."/>
            <person name="Wang B.B."/>
            <person name="Wang K."/>
            <person name="Wang M."/>
            <person name="Wang X."/>
            <person name="Warfsmann J."/>
            <person name="Weissenbach J."/>
            <person name="White D.D."/>
            <person name="White J.D."/>
            <person name="Wiley G.B."/>
            <person name="Wincker P."/>
            <person name="Xing Y."/>
            <person name="Yang L."/>
            <person name="Yao Z."/>
            <person name="Ying F."/>
            <person name="Zhai J."/>
            <person name="Zhou L."/>
            <person name="Zuber A."/>
            <person name="Denarie J."/>
            <person name="Dixon R.A."/>
            <person name="May G.D."/>
            <person name="Schwartz D.C."/>
            <person name="Rogers J."/>
            <person name="Quetier F."/>
            <person name="Town C.D."/>
            <person name="Roe B.A."/>
        </authorList>
    </citation>
    <scope>NUCLEOTIDE SEQUENCE [LARGE SCALE GENOMIC DNA]</scope>
    <source>
        <strain evidence="2">A17</strain>
        <strain evidence="3 4">cv. Jemalong A17</strain>
    </source>
</reference>
<reference evidence="3" key="3">
    <citation type="submission" date="2015-04" db="UniProtKB">
        <authorList>
            <consortium name="EnsemblPlants"/>
        </authorList>
    </citation>
    <scope>IDENTIFICATION</scope>
    <source>
        <strain evidence="3">cv. Jemalong A17</strain>
    </source>
</reference>
<dbReference type="InterPro" id="IPR045272">
    <property type="entry name" value="ANXUR1/2-like"/>
</dbReference>
<organism evidence="2 4">
    <name type="scientific">Medicago truncatula</name>
    <name type="common">Barrel medic</name>
    <name type="synonym">Medicago tribuloides</name>
    <dbReference type="NCBI Taxonomy" id="3880"/>
    <lineage>
        <taxon>Eukaryota</taxon>
        <taxon>Viridiplantae</taxon>
        <taxon>Streptophyta</taxon>
        <taxon>Embryophyta</taxon>
        <taxon>Tracheophyta</taxon>
        <taxon>Spermatophyta</taxon>
        <taxon>Magnoliopsida</taxon>
        <taxon>eudicotyledons</taxon>
        <taxon>Gunneridae</taxon>
        <taxon>Pentapetalae</taxon>
        <taxon>rosids</taxon>
        <taxon>fabids</taxon>
        <taxon>Fabales</taxon>
        <taxon>Fabaceae</taxon>
        <taxon>Papilionoideae</taxon>
        <taxon>50 kb inversion clade</taxon>
        <taxon>NPAAA clade</taxon>
        <taxon>Hologalegina</taxon>
        <taxon>IRL clade</taxon>
        <taxon>Trifolieae</taxon>
        <taxon>Medicago</taxon>
    </lineage>
</organism>
<keyword evidence="4" id="KW-1185">Reference proteome</keyword>
<reference evidence="2 4" key="2">
    <citation type="journal article" date="2014" name="BMC Genomics">
        <title>An improved genome release (version Mt4.0) for the model legume Medicago truncatula.</title>
        <authorList>
            <person name="Tang H."/>
            <person name="Krishnakumar V."/>
            <person name="Bidwell S."/>
            <person name="Rosen B."/>
            <person name="Chan A."/>
            <person name="Zhou S."/>
            <person name="Gentzbittel L."/>
            <person name="Childs K.L."/>
            <person name="Yandell M."/>
            <person name="Gundlach H."/>
            <person name="Mayer K.F."/>
            <person name="Schwartz D.C."/>
            <person name="Town C.D."/>
        </authorList>
    </citation>
    <scope>GENOME REANNOTATION</scope>
    <source>
        <strain evidence="3 4">cv. Jemalong A17</strain>
    </source>
</reference>
<keyword evidence="2" id="KW-0675">Receptor</keyword>
<dbReference type="STRING" id="3880.G7IUA2"/>
<name>G7IUA2_MEDTR</name>
<evidence type="ECO:0000259" key="1">
    <source>
        <dbReference type="PROSITE" id="PS50011"/>
    </source>
</evidence>
<dbReference type="GO" id="GO:0004714">
    <property type="term" value="F:transmembrane receptor protein tyrosine kinase activity"/>
    <property type="evidence" value="ECO:0007669"/>
    <property type="project" value="InterPro"/>
</dbReference>
<dbReference type="Gene3D" id="1.10.510.10">
    <property type="entry name" value="Transferase(Phosphotransferase) domain 1"/>
    <property type="match status" value="1"/>
</dbReference>
<protein>
    <submittedName>
        <fullName evidence="2">Receptor-like kinase</fullName>
    </submittedName>
</protein>
<dbReference type="PROSITE" id="PS00108">
    <property type="entry name" value="PROTEIN_KINASE_ST"/>
    <property type="match status" value="1"/>
</dbReference>
<evidence type="ECO:0000313" key="2">
    <source>
        <dbReference type="EMBL" id="AES67558.1"/>
    </source>
</evidence>
<dbReference type="Proteomes" id="UP000002051">
    <property type="component" value="Chromosome 2"/>
</dbReference>
<gene>
    <name evidence="2" type="ordered locus">MTR_2g096150</name>
</gene>
<dbReference type="SUPFAM" id="SSF56112">
    <property type="entry name" value="Protein kinase-like (PK-like)"/>
    <property type="match status" value="1"/>
</dbReference>
<dbReference type="EMBL" id="CM001218">
    <property type="protein sequence ID" value="AES67558.1"/>
    <property type="molecule type" value="Genomic_DNA"/>
</dbReference>
<dbReference type="PROSITE" id="PS50011">
    <property type="entry name" value="PROTEIN_KINASE_DOM"/>
    <property type="match status" value="1"/>
</dbReference>
<keyword evidence="2" id="KW-0808">Transferase</keyword>
<dbReference type="GO" id="GO:0005524">
    <property type="term" value="F:ATP binding"/>
    <property type="evidence" value="ECO:0007669"/>
    <property type="project" value="InterPro"/>
</dbReference>
<dbReference type="InterPro" id="IPR008271">
    <property type="entry name" value="Ser/Thr_kinase_AS"/>
</dbReference>
<keyword evidence="2" id="KW-0418">Kinase</keyword>